<evidence type="ECO:0000313" key="2">
    <source>
        <dbReference type="EMBL" id="EHJ52850.1"/>
    </source>
</evidence>
<gene>
    <name evidence="2" type="ORF">STRMA_1001</name>
</gene>
<accession>G5JWN0</accession>
<sequence>MKKQDFTIFLIITVIETILFNNAVFAADLFMAGFWGFLLIRNLRKIYIVDKWTRIILAATKKKD</sequence>
<keyword evidence="1" id="KW-0812">Transmembrane</keyword>
<evidence type="ECO:0008006" key="4">
    <source>
        <dbReference type="Google" id="ProtNLM"/>
    </source>
</evidence>
<dbReference type="AlphaFoldDB" id="G5JWN0"/>
<evidence type="ECO:0000313" key="3">
    <source>
        <dbReference type="Proteomes" id="UP000003573"/>
    </source>
</evidence>
<comment type="caution">
    <text evidence="2">The sequence shown here is derived from an EMBL/GenBank/DDBJ whole genome shotgun (WGS) entry which is preliminary data.</text>
</comment>
<proteinExistence type="predicted"/>
<keyword evidence="1" id="KW-1133">Transmembrane helix</keyword>
<evidence type="ECO:0000256" key="1">
    <source>
        <dbReference type="SAM" id="Phobius"/>
    </source>
</evidence>
<dbReference type="Proteomes" id="UP000003573">
    <property type="component" value="Unassembled WGS sequence"/>
</dbReference>
<protein>
    <recommendedName>
        <fullName evidence="4">PF11676 family protein</fullName>
    </recommendedName>
</protein>
<dbReference type="Pfam" id="PF11676">
    <property type="entry name" value="DUF3272"/>
    <property type="match status" value="1"/>
</dbReference>
<keyword evidence="3" id="KW-1185">Reference proteome</keyword>
<organism evidence="2 3">
    <name type="scientific">Streptococcus macacae NCTC 11558</name>
    <dbReference type="NCBI Taxonomy" id="764298"/>
    <lineage>
        <taxon>Bacteria</taxon>
        <taxon>Bacillati</taxon>
        <taxon>Bacillota</taxon>
        <taxon>Bacilli</taxon>
        <taxon>Lactobacillales</taxon>
        <taxon>Streptococcaceae</taxon>
        <taxon>Streptococcus</taxon>
    </lineage>
</organism>
<name>G5JWN0_9STRE</name>
<dbReference type="RefSeq" id="WP_003081381.1">
    <property type="nucleotide sequence ID" value="NZ_AEUW02000001.1"/>
</dbReference>
<reference evidence="2 3" key="1">
    <citation type="journal article" date="2014" name="Int. J. Syst. Evol. Microbiol.">
        <title>Phylogenomics and the dynamic genome evolution of the genus Streptococcus.</title>
        <authorList>
            <consortium name="The Broad Institute Genome Sequencing Platform"/>
            <person name="Richards V.P."/>
            <person name="Palmer S.R."/>
            <person name="Pavinski Bitar P.D."/>
            <person name="Qin X."/>
            <person name="Weinstock G.M."/>
            <person name="Highlander S.K."/>
            <person name="Town C.D."/>
            <person name="Burne R.A."/>
            <person name="Stanhope M.J."/>
        </authorList>
    </citation>
    <scope>NUCLEOTIDE SEQUENCE [LARGE SCALE GENOMIC DNA]</scope>
    <source>
        <strain evidence="2 3">NCTC 11558</strain>
    </source>
</reference>
<dbReference type="OrthoDB" id="2224564at2"/>
<feature type="transmembrane region" description="Helical" evidence="1">
    <location>
        <begin position="6"/>
        <end position="39"/>
    </location>
</feature>
<dbReference type="InterPro" id="IPR021690">
    <property type="entry name" value="DUF3272"/>
</dbReference>
<dbReference type="EMBL" id="AEUW02000001">
    <property type="protein sequence ID" value="EHJ52850.1"/>
    <property type="molecule type" value="Genomic_DNA"/>
</dbReference>
<dbReference type="STRING" id="764298.STRMA_1001"/>
<keyword evidence="1" id="KW-0472">Membrane</keyword>